<reference evidence="2" key="1">
    <citation type="submission" date="2017-12" db="EMBL/GenBank/DDBJ databases">
        <title>FDA dAtabase for Regulatory Grade micrObial Sequences (FDA-ARGOS): Supporting development and validation of Infectious Disease Dx tests.</title>
        <authorList>
            <person name="Campos J."/>
            <person name="Goldberg B."/>
            <person name="Tallon L."/>
            <person name="Sadzewicz L."/>
            <person name="Sengamalay N."/>
            <person name="Ott S."/>
            <person name="Godinez A."/>
            <person name="Nagaraj S."/>
            <person name="Vyas G."/>
            <person name="Aluvathingal J."/>
            <person name="Nadendla S."/>
            <person name="Geyer C."/>
            <person name="Nandy P."/>
            <person name="Hobson J."/>
            <person name="Sichtig H."/>
        </authorList>
    </citation>
    <scope>NUCLEOTIDE SEQUENCE</scope>
    <source>
        <strain evidence="2">FDAARGOS_252</strain>
    </source>
</reference>
<proteinExistence type="predicted"/>
<feature type="transmembrane region" description="Helical" evidence="1">
    <location>
        <begin position="6"/>
        <end position="29"/>
    </location>
</feature>
<keyword evidence="1" id="KW-1133">Transmembrane helix</keyword>
<protein>
    <submittedName>
        <fullName evidence="2">AzlD domain-containing protein</fullName>
    </submittedName>
</protein>
<dbReference type="InterPro" id="IPR008407">
    <property type="entry name" value="Brnchd-chn_aa_trnsp_AzlD"/>
</dbReference>
<dbReference type="eggNOG" id="COG4392">
    <property type="taxonomic scope" value="Bacteria"/>
</dbReference>
<sequence length="108" mass="11176">MSFDAKIWLVILALGAGTYLIRWSFLGAIGSRPIPSWAARALRYTAVAVLPAIAVPLTLFPAATGGRPDPARLTAAIVTLAVGVLTRNMLAAILAGMATLFGMLALVG</sequence>
<accession>A0A1V0GR85</accession>
<dbReference type="Pfam" id="PF05437">
    <property type="entry name" value="AzlD"/>
    <property type="match status" value="1"/>
</dbReference>
<feature type="transmembrane region" description="Helical" evidence="1">
    <location>
        <begin position="75"/>
        <end position="107"/>
    </location>
</feature>
<name>A0A1V0GR85_9RHOB</name>
<organism evidence="2 3">
    <name type="scientific">Paracoccus yeei</name>
    <dbReference type="NCBI Taxonomy" id="147645"/>
    <lineage>
        <taxon>Bacteria</taxon>
        <taxon>Pseudomonadati</taxon>
        <taxon>Pseudomonadota</taxon>
        <taxon>Alphaproteobacteria</taxon>
        <taxon>Rhodobacterales</taxon>
        <taxon>Paracoccaceae</taxon>
        <taxon>Paracoccus</taxon>
    </lineage>
</organism>
<dbReference type="AlphaFoldDB" id="A0A1V0GR85"/>
<evidence type="ECO:0000313" key="2">
    <source>
        <dbReference type="EMBL" id="ARC36364.1"/>
    </source>
</evidence>
<dbReference type="KEGG" id="pye:A6J80_08175"/>
<evidence type="ECO:0000313" key="3">
    <source>
        <dbReference type="Proteomes" id="UP000191257"/>
    </source>
</evidence>
<evidence type="ECO:0000256" key="1">
    <source>
        <dbReference type="SAM" id="Phobius"/>
    </source>
</evidence>
<gene>
    <name evidence="2" type="ORF">A6J80_08175</name>
</gene>
<keyword evidence="1" id="KW-0812">Transmembrane</keyword>
<dbReference type="EMBL" id="CP020442">
    <property type="protein sequence ID" value="ARC36364.1"/>
    <property type="molecule type" value="Genomic_DNA"/>
</dbReference>
<feature type="transmembrane region" description="Helical" evidence="1">
    <location>
        <begin position="41"/>
        <end position="63"/>
    </location>
</feature>
<dbReference type="STRING" id="147645.A6J80_08175"/>
<keyword evidence="1" id="KW-0472">Membrane</keyword>
<keyword evidence="3" id="KW-1185">Reference proteome</keyword>
<dbReference type="RefSeq" id="WP_080621094.1">
    <property type="nucleotide sequence ID" value="NZ_CAWMZI010000001.1"/>
</dbReference>
<dbReference type="Proteomes" id="UP000191257">
    <property type="component" value="Chromosome"/>
</dbReference>